<feature type="domain" description="DJ-1/PfpI" evidence="1">
    <location>
        <begin position="6"/>
        <end position="175"/>
    </location>
</feature>
<evidence type="ECO:0000313" key="2">
    <source>
        <dbReference type="EMBL" id="KGK98705.1"/>
    </source>
</evidence>
<protein>
    <submittedName>
        <fullName evidence="2">Glutamine amidotransferase</fullName>
    </submittedName>
</protein>
<keyword evidence="2" id="KW-0315">Glutamine amidotransferase</keyword>
<dbReference type="GO" id="GO:0016740">
    <property type="term" value="F:transferase activity"/>
    <property type="evidence" value="ECO:0007669"/>
    <property type="project" value="UniProtKB-KW"/>
</dbReference>
<dbReference type="InterPro" id="IPR029062">
    <property type="entry name" value="Class_I_gatase-like"/>
</dbReference>
<dbReference type="EMBL" id="JRHO01000013">
    <property type="protein sequence ID" value="KGK98705.1"/>
    <property type="molecule type" value="Genomic_DNA"/>
</dbReference>
<comment type="caution">
    <text evidence="2">The sequence shown here is derived from an EMBL/GenBank/DDBJ whole genome shotgun (WGS) entry which is preliminary data.</text>
</comment>
<gene>
    <name evidence="2" type="ORF">LI82_07615</name>
</gene>
<dbReference type="PANTHER" id="PTHR43130:SF3">
    <property type="entry name" value="HTH-TYPE TRANSCRIPTIONAL REGULATOR RV1931C"/>
    <property type="match status" value="1"/>
</dbReference>
<dbReference type="Gene3D" id="3.40.50.880">
    <property type="match status" value="1"/>
</dbReference>
<dbReference type="InterPro" id="IPR052158">
    <property type="entry name" value="INH-QAR"/>
</dbReference>
<dbReference type="AlphaFoldDB" id="A0A099T0K2"/>
<evidence type="ECO:0000259" key="1">
    <source>
        <dbReference type="Pfam" id="PF01965"/>
    </source>
</evidence>
<dbReference type="CDD" id="cd03140">
    <property type="entry name" value="GATase1_PfpI_3"/>
    <property type="match status" value="1"/>
</dbReference>
<dbReference type="Pfam" id="PF01965">
    <property type="entry name" value="DJ-1_PfpI"/>
    <property type="match status" value="1"/>
</dbReference>
<dbReference type="OrthoDB" id="67923at2157"/>
<sequence>MTKIAHLYVLNTMADWEPSYLIAELNSGRYFRKNASEYTVMTVGITKEPVVTMGGLRIEPDISLDELMTDDAGVLILPGGDTWLEDIHTPILEKAKEFLDAGITVGAICGATLGFAKAGLLDNRLHTSNDLDYLKTVCPDYTGESFYRQEPAVTDGNLITASGIAPLEFAKEVIRNLDVFSAQTLEAWYQLYVTHKTQYFYAIMESLEE</sequence>
<keyword evidence="2" id="KW-0808">Transferase</keyword>
<organism evidence="2 3">
    <name type="scientific">Methanococcoides methylutens</name>
    <dbReference type="NCBI Taxonomy" id="2226"/>
    <lineage>
        <taxon>Archaea</taxon>
        <taxon>Methanobacteriati</taxon>
        <taxon>Methanobacteriota</taxon>
        <taxon>Stenosarchaea group</taxon>
        <taxon>Methanomicrobia</taxon>
        <taxon>Methanosarcinales</taxon>
        <taxon>Methanosarcinaceae</taxon>
        <taxon>Methanococcoides</taxon>
    </lineage>
</organism>
<proteinExistence type="predicted"/>
<dbReference type="RefSeq" id="WP_048194567.1">
    <property type="nucleotide sequence ID" value="NZ_CAAGSM010000012.1"/>
</dbReference>
<dbReference type="PANTHER" id="PTHR43130">
    <property type="entry name" value="ARAC-FAMILY TRANSCRIPTIONAL REGULATOR"/>
    <property type="match status" value="1"/>
</dbReference>
<dbReference type="Proteomes" id="UP000029859">
    <property type="component" value="Unassembled WGS sequence"/>
</dbReference>
<accession>A0A099T0K2</accession>
<reference evidence="2 3" key="1">
    <citation type="submission" date="2014-09" db="EMBL/GenBank/DDBJ databases">
        <title>Draft genome sequence of an obligately methylotrophic methanogen, Methanococcoides methylutens, isolated from marine sediment.</title>
        <authorList>
            <person name="Guan Y."/>
            <person name="Ngugi D.K."/>
            <person name="Blom J."/>
            <person name="Ali S."/>
            <person name="Ferry J.G."/>
            <person name="Stingl U."/>
        </authorList>
    </citation>
    <scope>NUCLEOTIDE SEQUENCE [LARGE SCALE GENOMIC DNA]</scope>
    <source>
        <strain evidence="2 3">DSM 2657</strain>
    </source>
</reference>
<keyword evidence="3" id="KW-1185">Reference proteome</keyword>
<dbReference type="SUPFAM" id="SSF52317">
    <property type="entry name" value="Class I glutamine amidotransferase-like"/>
    <property type="match status" value="1"/>
</dbReference>
<evidence type="ECO:0000313" key="3">
    <source>
        <dbReference type="Proteomes" id="UP000029859"/>
    </source>
</evidence>
<name>A0A099T0K2_METMT</name>
<dbReference type="InterPro" id="IPR002818">
    <property type="entry name" value="DJ-1/PfpI"/>
</dbReference>